<dbReference type="PROSITE" id="PS50931">
    <property type="entry name" value="HTH_LYSR"/>
    <property type="match status" value="1"/>
</dbReference>
<keyword evidence="4" id="KW-0804">Transcription</keyword>
<feature type="domain" description="HTH lysR-type" evidence="5">
    <location>
        <begin position="1"/>
        <end position="24"/>
    </location>
</feature>
<dbReference type="Gene3D" id="3.40.190.10">
    <property type="entry name" value="Periplasmic binding protein-like II"/>
    <property type="match status" value="2"/>
</dbReference>
<gene>
    <name evidence="6" type="ORF">SFOMI_3380</name>
</gene>
<protein>
    <submittedName>
        <fullName evidence="6">LysR-type transcriptional regulator TtuA for tartrate utilization</fullName>
    </submittedName>
</protein>
<dbReference type="SUPFAM" id="SSF46785">
    <property type="entry name" value="Winged helix' DNA-binding domain"/>
    <property type="match status" value="1"/>
</dbReference>
<dbReference type="Gene3D" id="1.10.10.10">
    <property type="entry name" value="Winged helix-like DNA-binding domain superfamily/Winged helix DNA-binding domain"/>
    <property type="match status" value="1"/>
</dbReference>
<dbReference type="InterPro" id="IPR005119">
    <property type="entry name" value="LysR_subst-bd"/>
</dbReference>
<evidence type="ECO:0000313" key="6">
    <source>
        <dbReference type="EMBL" id="GAY22818.1"/>
    </source>
</evidence>
<dbReference type="InterPro" id="IPR000847">
    <property type="entry name" value="LysR_HTH_N"/>
</dbReference>
<dbReference type="GO" id="GO:0032993">
    <property type="term" value="C:protein-DNA complex"/>
    <property type="evidence" value="ECO:0007669"/>
    <property type="project" value="TreeGrafter"/>
</dbReference>
<evidence type="ECO:0000313" key="7">
    <source>
        <dbReference type="Proteomes" id="UP000221538"/>
    </source>
</evidence>
<dbReference type="Pfam" id="PF03466">
    <property type="entry name" value="LysR_substrate"/>
    <property type="match status" value="1"/>
</dbReference>
<dbReference type="InterPro" id="IPR036388">
    <property type="entry name" value="WH-like_DNA-bd_sf"/>
</dbReference>
<keyword evidence="3" id="KW-0238">DNA-binding</keyword>
<reference evidence="6 7" key="2">
    <citation type="journal article" date="2013" name="Environ. Sci. Technol.">
        <title>The 4-tert-butylphenol-utilizing bacterium Sphingobium fuliginis OMI can degrade bisphenols via phenolic ring hydroxylation and meta-cleavage pathway.</title>
        <authorList>
            <person name="Ogata Y."/>
            <person name="Goda S."/>
            <person name="Toyama T."/>
            <person name="Sei K."/>
            <person name="Ike M."/>
        </authorList>
    </citation>
    <scope>NUCLEOTIDE SEQUENCE [LARGE SCALE GENOMIC DNA]</scope>
    <source>
        <strain evidence="6 7">OMI</strain>
    </source>
</reference>
<evidence type="ECO:0000256" key="3">
    <source>
        <dbReference type="ARBA" id="ARBA00023125"/>
    </source>
</evidence>
<proteinExistence type="inferred from homology"/>
<dbReference type="PANTHER" id="PTHR30346">
    <property type="entry name" value="TRANSCRIPTIONAL DUAL REGULATOR HCAR-RELATED"/>
    <property type="match status" value="1"/>
</dbReference>
<name>A0A292ZIA0_SPHSA</name>
<dbReference type="GO" id="GO:0003700">
    <property type="term" value="F:DNA-binding transcription factor activity"/>
    <property type="evidence" value="ECO:0007669"/>
    <property type="project" value="InterPro"/>
</dbReference>
<comment type="similarity">
    <text evidence="1">Belongs to the LysR transcriptional regulatory family.</text>
</comment>
<dbReference type="Proteomes" id="UP000221538">
    <property type="component" value="Unassembled WGS sequence"/>
</dbReference>
<evidence type="ECO:0000256" key="4">
    <source>
        <dbReference type="ARBA" id="ARBA00023163"/>
    </source>
</evidence>
<dbReference type="InterPro" id="IPR036390">
    <property type="entry name" value="WH_DNA-bd_sf"/>
</dbReference>
<evidence type="ECO:0000256" key="2">
    <source>
        <dbReference type="ARBA" id="ARBA00023015"/>
    </source>
</evidence>
<reference evidence="6 7" key="1">
    <citation type="journal article" date="2013" name="Biodegradation">
        <title>Occurrence of 4-tert-butylphenol (4-t-BP) biodegradation in an aquatic sample caused by the presence of Spirodela polyrrhiza and isolation of a 4-t-BP-utilizing bacterium.</title>
        <authorList>
            <person name="Ogata Y."/>
            <person name="Toyama T."/>
            <person name="Yu N."/>
            <person name="Wang X."/>
            <person name="Sei K."/>
            <person name="Ike M."/>
        </authorList>
    </citation>
    <scope>NUCLEOTIDE SEQUENCE [LARGE SCALE GENOMIC DNA]</scope>
    <source>
        <strain evidence="6 7">OMI</strain>
    </source>
</reference>
<organism evidence="6 7">
    <name type="scientific">Sphingobium fuliginis (strain ATCC 27551)</name>
    <dbReference type="NCBI Taxonomy" id="336203"/>
    <lineage>
        <taxon>Bacteria</taxon>
        <taxon>Pseudomonadati</taxon>
        <taxon>Pseudomonadota</taxon>
        <taxon>Alphaproteobacteria</taxon>
        <taxon>Sphingomonadales</taxon>
        <taxon>Sphingomonadaceae</taxon>
        <taxon>Sphingobium</taxon>
    </lineage>
</organism>
<dbReference type="SUPFAM" id="SSF53850">
    <property type="entry name" value="Periplasmic binding protein-like II"/>
    <property type="match status" value="1"/>
</dbReference>
<dbReference type="PANTHER" id="PTHR30346:SF0">
    <property type="entry name" value="HCA OPERON TRANSCRIPTIONAL ACTIVATOR HCAR"/>
    <property type="match status" value="1"/>
</dbReference>
<accession>A0A292ZIA0</accession>
<dbReference type="CDD" id="cd08414">
    <property type="entry name" value="PBP2_LTTR_aromatics_like"/>
    <property type="match status" value="1"/>
</dbReference>
<dbReference type="EMBL" id="BEWI01000032">
    <property type="protein sequence ID" value="GAY22818.1"/>
    <property type="molecule type" value="Genomic_DNA"/>
</dbReference>
<keyword evidence="2" id="KW-0805">Transcription regulation</keyword>
<dbReference type="GO" id="GO:0003677">
    <property type="term" value="F:DNA binding"/>
    <property type="evidence" value="ECO:0007669"/>
    <property type="project" value="UniProtKB-KW"/>
</dbReference>
<evidence type="ECO:0000259" key="5">
    <source>
        <dbReference type="PROSITE" id="PS50931"/>
    </source>
</evidence>
<dbReference type="AlphaFoldDB" id="A0A292ZIA0"/>
<sequence>MVRDLETKLGFRLVERTTRRVLLTGPGQTFLKDAEEILQHLDRAIETARTEAGQASNSIRIGAILPTAFGFLPEVLASFRHRYPGALIHIENRESQQLVTAVETGALHVALLRPPQNAGTLHVECLRREQFVVAMRTDHPLARIEVLRLRDLKEARIVRISRGDLREAFHEIDEQLEAAGLNIEPSQHADTTLTAMAFVSAGDGVSIVPSWTAGLTWKDVCFRQLNDLSASIDLSIAWEATNLPPIAEHFIEVARRTAA</sequence>
<comment type="caution">
    <text evidence="6">The sequence shown here is derived from an EMBL/GenBank/DDBJ whole genome shotgun (WGS) entry which is preliminary data.</text>
</comment>
<evidence type="ECO:0000256" key="1">
    <source>
        <dbReference type="ARBA" id="ARBA00009437"/>
    </source>
</evidence>